<feature type="transmembrane region" description="Helical" evidence="1">
    <location>
        <begin position="211"/>
        <end position="231"/>
    </location>
</feature>
<keyword evidence="1" id="KW-0472">Membrane</keyword>
<organism evidence="3 4">
    <name type="scientific">Candidatus Amesbacteria bacterium RIFOXYB1_FULL_44_23</name>
    <dbReference type="NCBI Taxonomy" id="1797263"/>
    <lineage>
        <taxon>Bacteria</taxon>
        <taxon>Candidatus Amesiibacteriota</taxon>
    </lineage>
</organism>
<feature type="transmembrane region" description="Helical" evidence="1">
    <location>
        <begin position="279"/>
        <end position="296"/>
    </location>
</feature>
<feature type="domain" description="EamA" evidence="2">
    <location>
        <begin position="3"/>
        <end position="135"/>
    </location>
</feature>
<keyword evidence="1" id="KW-1133">Transmembrane helix</keyword>
<dbReference type="STRING" id="1797263.A2397_03165"/>
<feature type="transmembrane region" description="Helical" evidence="1">
    <location>
        <begin position="33"/>
        <end position="52"/>
    </location>
</feature>
<dbReference type="GO" id="GO:0016020">
    <property type="term" value="C:membrane"/>
    <property type="evidence" value="ECO:0007669"/>
    <property type="project" value="InterPro"/>
</dbReference>
<feature type="transmembrane region" description="Helical" evidence="1">
    <location>
        <begin position="64"/>
        <end position="82"/>
    </location>
</feature>
<feature type="transmembrane region" description="Helical" evidence="1">
    <location>
        <begin position="150"/>
        <end position="169"/>
    </location>
</feature>
<dbReference type="EMBL" id="MEXR01000059">
    <property type="protein sequence ID" value="OGD08363.1"/>
    <property type="molecule type" value="Genomic_DNA"/>
</dbReference>
<comment type="caution">
    <text evidence="3">The sequence shown here is derived from an EMBL/GenBank/DDBJ whole genome shotgun (WGS) entry which is preliminary data.</text>
</comment>
<evidence type="ECO:0000259" key="2">
    <source>
        <dbReference type="Pfam" id="PF00892"/>
    </source>
</evidence>
<feature type="transmembrane region" description="Helical" evidence="1">
    <location>
        <begin position="251"/>
        <end position="267"/>
    </location>
</feature>
<dbReference type="AlphaFoldDB" id="A0A1F4ZPM6"/>
<feature type="transmembrane region" description="Helical" evidence="1">
    <location>
        <begin position="102"/>
        <end position="129"/>
    </location>
</feature>
<accession>A0A1F4ZPM6</accession>
<dbReference type="Pfam" id="PF00892">
    <property type="entry name" value="EamA"/>
    <property type="match status" value="1"/>
</dbReference>
<dbReference type="SUPFAM" id="SSF103481">
    <property type="entry name" value="Multidrug resistance efflux transporter EmrE"/>
    <property type="match status" value="1"/>
</dbReference>
<keyword evidence="1" id="KW-0812">Transmembrane</keyword>
<reference evidence="3 4" key="1">
    <citation type="journal article" date="2016" name="Nat. Commun.">
        <title>Thousands of microbial genomes shed light on interconnected biogeochemical processes in an aquifer system.</title>
        <authorList>
            <person name="Anantharaman K."/>
            <person name="Brown C.T."/>
            <person name="Hug L.A."/>
            <person name="Sharon I."/>
            <person name="Castelle C.J."/>
            <person name="Probst A.J."/>
            <person name="Thomas B.C."/>
            <person name="Singh A."/>
            <person name="Wilkins M.J."/>
            <person name="Karaoz U."/>
            <person name="Brodie E.L."/>
            <person name="Williams K.H."/>
            <person name="Hubbard S.S."/>
            <person name="Banfield J.F."/>
        </authorList>
    </citation>
    <scope>NUCLEOTIDE SEQUENCE [LARGE SCALE GENOMIC DNA]</scope>
</reference>
<protein>
    <recommendedName>
        <fullName evidence="2">EamA domain-containing protein</fullName>
    </recommendedName>
</protein>
<feature type="transmembrane region" description="Helical" evidence="1">
    <location>
        <begin position="181"/>
        <end position="199"/>
    </location>
</feature>
<gene>
    <name evidence="3" type="ORF">A2397_03165</name>
</gene>
<sequence>MSWFWFALATPVLYCAAIYIDKFVLSKKNTDPLVVTLLSGVVLGAMALIIRMVFGVNQIGGPEILALLVSGVFLLFYILPYLQALQIDEATRVVPLMQLAPIYVLVFSTVFLGEPLTGMQLVGFGLILASSLVLSTDNLSLNTFKLRRSFWLMTVAMLMYAGIGLLFRYVVREQDFWTTVFYQYLGAFLAAIPLGVYMWQKPNSKKNMVRHFPVLNFIMLSNVIAGAAILVQSLALSMTTAPRVYIVEGSQPLIMLVIAVASSIWFPKIMKEDLAGETLGKKVFFSILIFIGLLFIRN</sequence>
<proteinExistence type="predicted"/>
<dbReference type="Proteomes" id="UP000176424">
    <property type="component" value="Unassembled WGS sequence"/>
</dbReference>
<evidence type="ECO:0000313" key="3">
    <source>
        <dbReference type="EMBL" id="OGD08363.1"/>
    </source>
</evidence>
<dbReference type="InterPro" id="IPR000620">
    <property type="entry name" value="EamA_dom"/>
</dbReference>
<dbReference type="InterPro" id="IPR037185">
    <property type="entry name" value="EmrE-like"/>
</dbReference>
<dbReference type="Gene3D" id="1.10.3730.20">
    <property type="match status" value="1"/>
</dbReference>
<name>A0A1F4ZPM6_9BACT</name>
<evidence type="ECO:0000256" key="1">
    <source>
        <dbReference type="SAM" id="Phobius"/>
    </source>
</evidence>
<evidence type="ECO:0000313" key="4">
    <source>
        <dbReference type="Proteomes" id="UP000176424"/>
    </source>
</evidence>